<dbReference type="EMBL" id="JH687839">
    <property type="protein sequence ID" value="EJD37515.1"/>
    <property type="molecule type" value="Genomic_DNA"/>
</dbReference>
<keyword evidence="3" id="KW-1185">Reference proteome</keyword>
<gene>
    <name evidence="2" type="ORF">AURDEDRAFT_173377</name>
</gene>
<organism evidence="2 3">
    <name type="scientific">Auricularia subglabra (strain TFB-10046 / SS5)</name>
    <name type="common">White-rot fungus</name>
    <name type="synonym">Auricularia delicata (strain TFB10046)</name>
    <dbReference type="NCBI Taxonomy" id="717982"/>
    <lineage>
        <taxon>Eukaryota</taxon>
        <taxon>Fungi</taxon>
        <taxon>Dikarya</taxon>
        <taxon>Basidiomycota</taxon>
        <taxon>Agaricomycotina</taxon>
        <taxon>Agaricomycetes</taxon>
        <taxon>Auriculariales</taxon>
        <taxon>Auriculariaceae</taxon>
        <taxon>Auricularia</taxon>
    </lineage>
</organism>
<protein>
    <submittedName>
        <fullName evidence="2">Uncharacterized protein</fullName>
    </submittedName>
</protein>
<dbReference type="KEGG" id="adl:AURDEDRAFT_173377"/>
<proteinExistence type="predicted"/>
<name>J0WVV9_AURST</name>
<keyword evidence="1" id="KW-0732">Signal</keyword>
<reference evidence="3" key="1">
    <citation type="journal article" date="2012" name="Science">
        <title>The Paleozoic origin of enzymatic lignin decomposition reconstructed from 31 fungal genomes.</title>
        <authorList>
            <person name="Floudas D."/>
            <person name="Binder M."/>
            <person name="Riley R."/>
            <person name="Barry K."/>
            <person name="Blanchette R.A."/>
            <person name="Henrissat B."/>
            <person name="Martinez A.T."/>
            <person name="Otillar R."/>
            <person name="Spatafora J.W."/>
            <person name="Yadav J.S."/>
            <person name="Aerts A."/>
            <person name="Benoit I."/>
            <person name="Boyd A."/>
            <person name="Carlson A."/>
            <person name="Copeland A."/>
            <person name="Coutinho P.M."/>
            <person name="de Vries R.P."/>
            <person name="Ferreira P."/>
            <person name="Findley K."/>
            <person name="Foster B."/>
            <person name="Gaskell J."/>
            <person name="Glotzer D."/>
            <person name="Gorecki P."/>
            <person name="Heitman J."/>
            <person name="Hesse C."/>
            <person name="Hori C."/>
            <person name="Igarashi K."/>
            <person name="Jurgens J.A."/>
            <person name="Kallen N."/>
            <person name="Kersten P."/>
            <person name="Kohler A."/>
            <person name="Kuees U."/>
            <person name="Kumar T.K.A."/>
            <person name="Kuo A."/>
            <person name="LaButti K."/>
            <person name="Larrondo L.F."/>
            <person name="Lindquist E."/>
            <person name="Ling A."/>
            <person name="Lombard V."/>
            <person name="Lucas S."/>
            <person name="Lundell T."/>
            <person name="Martin R."/>
            <person name="McLaughlin D.J."/>
            <person name="Morgenstern I."/>
            <person name="Morin E."/>
            <person name="Murat C."/>
            <person name="Nagy L.G."/>
            <person name="Nolan M."/>
            <person name="Ohm R.A."/>
            <person name="Patyshakuliyeva A."/>
            <person name="Rokas A."/>
            <person name="Ruiz-Duenas F.J."/>
            <person name="Sabat G."/>
            <person name="Salamov A."/>
            <person name="Samejima M."/>
            <person name="Schmutz J."/>
            <person name="Slot J.C."/>
            <person name="St John F."/>
            <person name="Stenlid J."/>
            <person name="Sun H."/>
            <person name="Sun S."/>
            <person name="Syed K."/>
            <person name="Tsang A."/>
            <person name="Wiebenga A."/>
            <person name="Young D."/>
            <person name="Pisabarro A."/>
            <person name="Eastwood D.C."/>
            <person name="Martin F."/>
            <person name="Cullen D."/>
            <person name="Grigoriev I.V."/>
            <person name="Hibbett D.S."/>
        </authorList>
    </citation>
    <scope>NUCLEOTIDE SEQUENCE [LARGE SCALE GENOMIC DNA]</scope>
    <source>
        <strain evidence="3">TFB10046</strain>
    </source>
</reference>
<accession>J0WVV9</accession>
<dbReference type="Proteomes" id="UP000006514">
    <property type="component" value="Unassembled WGS sequence"/>
</dbReference>
<dbReference type="AlphaFoldDB" id="J0WVV9"/>
<evidence type="ECO:0000313" key="2">
    <source>
        <dbReference type="EMBL" id="EJD37515.1"/>
    </source>
</evidence>
<sequence length="99" mass="10954">MRFSVLAFLPFASAYITGLAPYTGTYAADDNLSMFPVTFTTYYTKVPFFDLSVSLGITTPAQHTSNEIFGNLLINVDLVALKHDHTVSVISQQWRMVVG</sequence>
<dbReference type="InParanoid" id="J0WVV9"/>
<evidence type="ECO:0000313" key="3">
    <source>
        <dbReference type="Proteomes" id="UP000006514"/>
    </source>
</evidence>
<evidence type="ECO:0000256" key="1">
    <source>
        <dbReference type="SAM" id="SignalP"/>
    </source>
</evidence>
<feature type="signal peptide" evidence="1">
    <location>
        <begin position="1"/>
        <end position="27"/>
    </location>
</feature>
<feature type="chain" id="PRO_5044765710" evidence="1">
    <location>
        <begin position="28"/>
        <end position="99"/>
    </location>
</feature>